<dbReference type="AlphaFoldDB" id="A0AAN7SPR5"/>
<comment type="caution">
    <text evidence="1">The sequence shown here is derived from an EMBL/GenBank/DDBJ whole genome shotgun (WGS) entry which is preliminary data.</text>
</comment>
<protein>
    <submittedName>
        <fullName evidence="1">Uncharacterized protein</fullName>
    </submittedName>
</protein>
<dbReference type="EMBL" id="JARPUR010000004">
    <property type="protein sequence ID" value="KAK4876585.1"/>
    <property type="molecule type" value="Genomic_DNA"/>
</dbReference>
<gene>
    <name evidence="1" type="ORF">RN001_009091</name>
</gene>
<accession>A0AAN7SPR5</accession>
<reference evidence="2" key="1">
    <citation type="submission" date="2023-01" db="EMBL/GenBank/DDBJ databases">
        <title>Key to firefly adult light organ development and bioluminescence: homeobox transcription factors regulate luciferase expression and transportation to peroxisome.</title>
        <authorList>
            <person name="Fu X."/>
        </authorList>
    </citation>
    <scope>NUCLEOTIDE SEQUENCE [LARGE SCALE GENOMIC DNA]</scope>
</reference>
<evidence type="ECO:0000313" key="2">
    <source>
        <dbReference type="Proteomes" id="UP001353858"/>
    </source>
</evidence>
<keyword evidence="2" id="KW-1185">Reference proteome</keyword>
<dbReference type="Proteomes" id="UP001353858">
    <property type="component" value="Unassembled WGS sequence"/>
</dbReference>
<organism evidence="1 2">
    <name type="scientific">Aquatica leii</name>
    <dbReference type="NCBI Taxonomy" id="1421715"/>
    <lineage>
        <taxon>Eukaryota</taxon>
        <taxon>Metazoa</taxon>
        <taxon>Ecdysozoa</taxon>
        <taxon>Arthropoda</taxon>
        <taxon>Hexapoda</taxon>
        <taxon>Insecta</taxon>
        <taxon>Pterygota</taxon>
        <taxon>Neoptera</taxon>
        <taxon>Endopterygota</taxon>
        <taxon>Coleoptera</taxon>
        <taxon>Polyphaga</taxon>
        <taxon>Elateriformia</taxon>
        <taxon>Elateroidea</taxon>
        <taxon>Lampyridae</taxon>
        <taxon>Luciolinae</taxon>
        <taxon>Aquatica</taxon>
    </lineage>
</organism>
<proteinExistence type="predicted"/>
<name>A0AAN7SPR5_9COLE</name>
<evidence type="ECO:0000313" key="1">
    <source>
        <dbReference type="EMBL" id="KAK4876585.1"/>
    </source>
</evidence>
<sequence>MLLDDISKIYLDEEQNLQFNDCYLEEILAETNIIRYALAFKYQAGSLLEYALKNEKFLLEVRKSIDTGILINLIAFGLPNYVADKINREILQGTEDLYNELGRLEHFVGKNKYDKKNIYIF</sequence>